<evidence type="ECO:0000313" key="2">
    <source>
        <dbReference type="EMBL" id="KAK9752332.1"/>
    </source>
</evidence>
<protein>
    <submittedName>
        <fullName evidence="2">Uncharacterized protein</fullName>
    </submittedName>
</protein>
<proteinExistence type="predicted"/>
<name>A0AAW1N2Z0_POPJA</name>
<comment type="caution">
    <text evidence="2">The sequence shown here is derived from an EMBL/GenBank/DDBJ whole genome shotgun (WGS) entry which is preliminary data.</text>
</comment>
<dbReference type="EMBL" id="JASPKY010000021">
    <property type="protein sequence ID" value="KAK9752332.1"/>
    <property type="molecule type" value="Genomic_DNA"/>
</dbReference>
<keyword evidence="1" id="KW-0812">Transmembrane</keyword>
<reference evidence="2 3" key="1">
    <citation type="journal article" date="2024" name="BMC Genomics">
        <title>De novo assembly and annotation of Popillia japonica's genome with initial clues to its potential as an invasive pest.</title>
        <authorList>
            <person name="Cucini C."/>
            <person name="Boschi S."/>
            <person name="Funari R."/>
            <person name="Cardaioli E."/>
            <person name="Iannotti N."/>
            <person name="Marturano G."/>
            <person name="Paoli F."/>
            <person name="Bruttini M."/>
            <person name="Carapelli A."/>
            <person name="Frati F."/>
            <person name="Nardi F."/>
        </authorList>
    </citation>
    <scope>NUCLEOTIDE SEQUENCE [LARGE SCALE GENOMIC DNA]</scope>
    <source>
        <strain evidence="2">DMR45628</strain>
    </source>
</reference>
<feature type="transmembrane region" description="Helical" evidence="1">
    <location>
        <begin position="12"/>
        <end position="33"/>
    </location>
</feature>
<organism evidence="2 3">
    <name type="scientific">Popillia japonica</name>
    <name type="common">Japanese beetle</name>
    <dbReference type="NCBI Taxonomy" id="7064"/>
    <lineage>
        <taxon>Eukaryota</taxon>
        <taxon>Metazoa</taxon>
        <taxon>Ecdysozoa</taxon>
        <taxon>Arthropoda</taxon>
        <taxon>Hexapoda</taxon>
        <taxon>Insecta</taxon>
        <taxon>Pterygota</taxon>
        <taxon>Neoptera</taxon>
        <taxon>Endopterygota</taxon>
        <taxon>Coleoptera</taxon>
        <taxon>Polyphaga</taxon>
        <taxon>Scarabaeiformia</taxon>
        <taxon>Scarabaeidae</taxon>
        <taxon>Rutelinae</taxon>
        <taxon>Popillia</taxon>
    </lineage>
</organism>
<keyword evidence="3" id="KW-1185">Reference proteome</keyword>
<accession>A0AAW1N2Z0</accession>
<evidence type="ECO:0000256" key="1">
    <source>
        <dbReference type="SAM" id="Phobius"/>
    </source>
</evidence>
<feature type="transmembrane region" description="Helical" evidence="1">
    <location>
        <begin position="39"/>
        <end position="58"/>
    </location>
</feature>
<dbReference type="AlphaFoldDB" id="A0AAW1N2Z0"/>
<dbReference type="Proteomes" id="UP001458880">
    <property type="component" value="Unassembled WGS sequence"/>
</dbReference>
<keyword evidence="1" id="KW-0472">Membrane</keyword>
<gene>
    <name evidence="2" type="ORF">QE152_g4282</name>
</gene>
<evidence type="ECO:0000313" key="3">
    <source>
        <dbReference type="Proteomes" id="UP001458880"/>
    </source>
</evidence>
<sequence>MVGSLEGTASGLEFVYFVAALLCLVLAECSLHLRSVADFVLIVDFLLAAILGNLLDIAHFEVGSMRFVVDLEYFESDVFYQKCHHPQVARCLALMDV</sequence>
<keyword evidence="1" id="KW-1133">Transmembrane helix</keyword>